<dbReference type="Proteomes" id="UP001596540">
    <property type="component" value="Unassembled WGS sequence"/>
</dbReference>
<name>A0ABW2KCM5_9ACTN</name>
<reference evidence="2" key="1">
    <citation type="journal article" date="2019" name="Int. J. Syst. Evol. Microbiol.">
        <title>The Global Catalogue of Microorganisms (GCM) 10K type strain sequencing project: providing services to taxonomists for standard genome sequencing and annotation.</title>
        <authorList>
            <consortium name="The Broad Institute Genomics Platform"/>
            <consortium name="The Broad Institute Genome Sequencing Center for Infectious Disease"/>
            <person name="Wu L."/>
            <person name="Ma J."/>
        </authorList>
    </citation>
    <scope>NUCLEOTIDE SEQUENCE [LARGE SCALE GENOMIC DNA]</scope>
    <source>
        <strain evidence="2">CGMCC 4.7382</strain>
    </source>
</reference>
<protein>
    <recommendedName>
        <fullName evidence="3">Lipoprotein</fullName>
    </recommendedName>
</protein>
<dbReference type="EMBL" id="JBHTBH010000003">
    <property type="protein sequence ID" value="MFC7327708.1"/>
    <property type="molecule type" value="Genomic_DNA"/>
</dbReference>
<evidence type="ECO:0000313" key="1">
    <source>
        <dbReference type="EMBL" id="MFC7327708.1"/>
    </source>
</evidence>
<evidence type="ECO:0000313" key="2">
    <source>
        <dbReference type="Proteomes" id="UP001596540"/>
    </source>
</evidence>
<proteinExistence type="predicted"/>
<comment type="caution">
    <text evidence="1">The sequence shown here is derived from an EMBL/GenBank/DDBJ whole genome shotgun (WGS) entry which is preliminary data.</text>
</comment>
<organism evidence="1 2">
    <name type="scientific">Marinactinospora rubrisoli</name>
    <dbReference type="NCBI Taxonomy" id="2715399"/>
    <lineage>
        <taxon>Bacteria</taxon>
        <taxon>Bacillati</taxon>
        <taxon>Actinomycetota</taxon>
        <taxon>Actinomycetes</taxon>
        <taxon>Streptosporangiales</taxon>
        <taxon>Nocardiopsidaceae</taxon>
        <taxon>Marinactinospora</taxon>
    </lineage>
</organism>
<evidence type="ECO:0008006" key="3">
    <source>
        <dbReference type="Google" id="ProtNLM"/>
    </source>
</evidence>
<accession>A0ABW2KCM5</accession>
<dbReference type="RefSeq" id="WP_379870143.1">
    <property type="nucleotide sequence ID" value="NZ_JBHTBH010000003.1"/>
</dbReference>
<keyword evidence="2" id="KW-1185">Reference proteome</keyword>
<sequence length="185" mass="19444">MLPLHISLLSVTRRPARRMLPVAAAGILLLSACGGGDNPTQQELEAMLVPSSAAGEGPDDTAAAEEVRFDAGTHTCEPRVSTRVEGTWETSVPRTKVSDNAARLALRDASGTTEGPVSVRVITPDGTEHVASTELGGDEWSELVFPNHFDDGPQTLPNGTYTVVWSTGEGGDGPFISCDGFRVEA</sequence>
<gene>
    <name evidence="1" type="ORF">ACFQRF_08125</name>
</gene>